<evidence type="ECO:0000256" key="3">
    <source>
        <dbReference type="ARBA" id="ARBA00022592"/>
    </source>
</evidence>
<dbReference type="InterPro" id="IPR005829">
    <property type="entry name" value="Sugar_transporter_CS"/>
</dbReference>
<dbReference type="InterPro" id="IPR005828">
    <property type="entry name" value="MFS_sugar_transport-like"/>
</dbReference>
<feature type="transmembrane region" description="Helical" evidence="11">
    <location>
        <begin position="118"/>
        <end position="136"/>
    </location>
</feature>
<proteinExistence type="inferred from homology"/>
<evidence type="ECO:0000313" key="14">
    <source>
        <dbReference type="RefSeq" id="XP_039146862.1"/>
    </source>
</evidence>
<dbReference type="Gene3D" id="1.20.1250.20">
    <property type="entry name" value="MFS general substrate transporter like domains"/>
    <property type="match status" value="2"/>
</dbReference>
<keyword evidence="4 11" id="KW-0812">Transmembrane</keyword>
<feature type="region of interest" description="Disordered" evidence="10">
    <location>
        <begin position="499"/>
        <end position="519"/>
    </location>
</feature>
<evidence type="ECO:0000256" key="9">
    <source>
        <dbReference type="ARBA" id="ARBA00044504"/>
    </source>
</evidence>
<feature type="transmembrane region" description="Helical" evidence="11">
    <location>
        <begin position="289"/>
        <end position="313"/>
    </location>
</feature>
<feature type="transmembrane region" description="Helical" evidence="11">
    <location>
        <begin position="428"/>
        <end position="451"/>
    </location>
</feature>
<evidence type="ECO:0000313" key="13">
    <source>
        <dbReference type="Proteomes" id="UP001515500"/>
    </source>
</evidence>
<keyword evidence="2" id="KW-0813">Transport</keyword>
<dbReference type="InterPro" id="IPR020846">
    <property type="entry name" value="MFS_dom"/>
</dbReference>
<feature type="transmembrane region" description="Helical" evidence="11">
    <location>
        <begin position="157"/>
        <end position="179"/>
    </location>
</feature>
<comment type="subcellular location">
    <subcellularLocation>
        <location evidence="1">Membrane</location>
        <topology evidence="1">Multi-pass membrane protein</topology>
    </subcellularLocation>
</comment>
<gene>
    <name evidence="14" type="primary">LOC120284125</name>
</gene>
<evidence type="ECO:0000256" key="10">
    <source>
        <dbReference type="SAM" id="MobiDB-lite"/>
    </source>
</evidence>
<evidence type="ECO:0000256" key="8">
    <source>
        <dbReference type="ARBA" id="ARBA00032043"/>
    </source>
</evidence>
<keyword evidence="13" id="KW-1185">Reference proteome</keyword>
<feature type="transmembrane region" description="Helical" evidence="11">
    <location>
        <begin position="63"/>
        <end position="81"/>
    </location>
</feature>
<keyword evidence="6 11" id="KW-1133">Transmembrane helix</keyword>
<evidence type="ECO:0000259" key="12">
    <source>
        <dbReference type="PROSITE" id="PS50850"/>
    </source>
</evidence>
<dbReference type="GeneID" id="120284125"/>
<dbReference type="RefSeq" id="XP_039146862.1">
    <property type="nucleotide sequence ID" value="XM_039290928.1"/>
</dbReference>
<sequence>MPLRVLTALDHAKTQWFHFKAIVIAGMGTFTDAYDLFCITPVIKLIGRSYYNDHQGNIPPGVVSTMMVIALVGMVIGQLTFGALGDRIGRRRVYGFALVFMVLSSLQSGFSICKTRKCVITSLCFFRFLLGISIGGDYPLSATIMSEFANKRTRGAFIAAVFSMQGLGILAGAGVTMAVTSAFDRAIKKDSDISNSVDIAWRLILMMGALPASLTFYWRMTMPETARLLLIEQNIPKATDDVRDLGDLDLPVIDENTELQDRTPMTLLPAQPPYGLFSNQFLHEHGRHLFACAAAWLIVDIPFYSSTLFQSHIYHKWVEKANVNPFQETYNVAKLQAIIAICSTIPGYWAAVYSIDRIGRRKLQMLGFFFMAVFLFALAGPYDVYWNDHTNGWFMVLYGLTFFFSNFGPNTTTFIIPAELFPARLRSTCHGISGAAGKVGAIIGTLGFLWASQDKSKDNNRNNGWKPGIGMTNSLIILGSICVLGLVLTYFLTPETKGKSLESNESEENQPSTIKTETDQNNEEIIELGICTPSPIAEAPLWWR</sequence>
<dbReference type="PANTHER" id="PTHR24064">
    <property type="entry name" value="SOLUTE CARRIER FAMILY 22 MEMBER"/>
    <property type="match status" value="1"/>
</dbReference>
<dbReference type="PROSITE" id="PS00217">
    <property type="entry name" value="SUGAR_TRANSPORT_2"/>
    <property type="match status" value="1"/>
</dbReference>
<feature type="transmembrane region" description="Helical" evidence="11">
    <location>
        <begin position="363"/>
        <end position="382"/>
    </location>
</feature>
<dbReference type="FunFam" id="1.20.1250.20:FF:000175">
    <property type="entry name" value="Inorganic phosphate transporter 1-6"/>
    <property type="match status" value="1"/>
</dbReference>
<protein>
    <recommendedName>
        <fullName evidence="8">H(+)/Pi cotransporter</fullName>
    </recommendedName>
</protein>
<keyword evidence="3" id="KW-0592">Phosphate transport</keyword>
<dbReference type="SUPFAM" id="SSF103473">
    <property type="entry name" value="MFS general substrate transporter"/>
    <property type="match status" value="1"/>
</dbReference>
<dbReference type="PROSITE" id="PS00216">
    <property type="entry name" value="SUGAR_TRANSPORT_1"/>
    <property type="match status" value="1"/>
</dbReference>
<evidence type="ECO:0000256" key="1">
    <source>
        <dbReference type="ARBA" id="ARBA00004141"/>
    </source>
</evidence>
<evidence type="ECO:0000256" key="6">
    <source>
        <dbReference type="ARBA" id="ARBA00022989"/>
    </source>
</evidence>
<evidence type="ECO:0000256" key="7">
    <source>
        <dbReference type="ARBA" id="ARBA00023136"/>
    </source>
</evidence>
<accession>A0AB40D7V7</accession>
<dbReference type="AlphaFoldDB" id="A0AB40D7V7"/>
<evidence type="ECO:0000256" key="11">
    <source>
        <dbReference type="SAM" id="Phobius"/>
    </source>
</evidence>
<evidence type="ECO:0000256" key="2">
    <source>
        <dbReference type="ARBA" id="ARBA00022448"/>
    </source>
</evidence>
<organism evidence="13 14">
    <name type="scientific">Dioscorea cayennensis subsp. rotundata</name>
    <name type="common">White Guinea yam</name>
    <name type="synonym">Dioscorea rotundata</name>
    <dbReference type="NCBI Taxonomy" id="55577"/>
    <lineage>
        <taxon>Eukaryota</taxon>
        <taxon>Viridiplantae</taxon>
        <taxon>Streptophyta</taxon>
        <taxon>Embryophyta</taxon>
        <taxon>Tracheophyta</taxon>
        <taxon>Spermatophyta</taxon>
        <taxon>Magnoliopsida</taxon>
        <taxon>Liliopsida</taxon>
        <taxon>Dioscoreales</taxon>
        <taxon>Dioscoreaceae</taxon>
        <taxon>Dioscorea</taxon>
    </lineage>
</organism>
<dbReference type="GO" id="GO:0015293">
    <property type="term" value="F:symporter activity"/>
    <property type="evidence" value="ECO:0007669"/>
    <property type="project" value="UniProtKB-KW"/>
</dbReference>
<reference evidence="14" key="1">
    <citation type="submission" date="2025-08" db="UniProtKB">
        <authorList>
            <consortium name="RefSeq"/>
        </authorList>
    </citation>
    <scope>IDENTIFICATION</scope>
</reference>
<keyword evidence="5" id="KW-0769">Symport</keyword>
<evidence type="ECO:0000256" key="5">
    <source>
        <dbReference type="ARBA" id="ARBA00022847"/>
    </source>
</evidence>
<dbReference type="Pfam" id="PF00083">
    <property type="entry name" value="Sugar_tr"/>
    <property type="match status" value="1"/>
</dbReference>
<feature type="transmembrane region" description="Helical" evidence="11">
    <location>
        <begin position="93"/>
        <end position="112"/>
    </location>
</feature>
<dbReference type="GO" id="GO:0006817">
    <property type="term" value="P:phosphate ion transport"/>
    <property type="evidence" value="ECO:0007669"/>
    <property type="project" value="UniProtKB-KW"/>
</dbReference>
<keyword evidence="7 11" id="KW-0472">Membrane</keyword>
<feature type="domain" description="Major facilitator superfamily (MFS) profile" evidence="12">
    <location>
        <begin position="21"/>
        <end position="497"/>
    </location>
</feature>
<dbReference type="InterPro" id="IPR036259">
    <property type="entry name" value="MFS_trans_sf"/>
</dbReference>
<evidence type="ECO:0000256" key="4">
    <source>
        <dbReference type="ARBA" id="ARBA00022692"/>
    </source>
</evidence>
<feature type="transmembrane region" description="Helical" evidence="11">
    <location>
        <begin position="199"/>
        <end position="218"/>
    </location>
</feature>
<dbReference type="Proteomes" id="UP001515500">
    <property type="component" value="Chromosome 3"/>
</dbReference>
<name>A0AB40D7V7_DIOCR</name>
<dbReference type="GO" id="GO:0016020">
    <property type="term" value="C:membrane"/>
    <property type="evidence" value="ECO:0007669"/>
    <property type="project" value="UniProtKB-SubCell"/>
</dbReference>
<feature type="transmembrane region" description="Helical" evidence="11">
    <location>
        <begin position="333"/>
        <end position="351"/>
    </location>
</feature>
<feature type="transmembrane region" description="Helical" evidence="11">
    <location>
        <begin position="394"/>
        <end position="416"/>
    </location>
</feature>
<dbReference type="CDD" id="cd17364">
    <property type="entry name" value="MFS_PhT"/>
    <property type="match status" value="1"/>
</dbReference>
<feature type="transmembrane region" description="Helical" evidence="11">
    <location>
        <begin position="471"/>
        <end position="492"/>
    </location>
</feature>
<feature type="transmembrane region" description="Helical" evidence="11">
    <location>
        <begin position="21"/>
        <end position="43"/>
    </location>
</feature>
<comment type="similarity">
    <text evidence="9">Belongs to the major facilitator superfamily. Phosphate:H(+) symporter (TC 2.A.1.9) family.</text>
</comment>
<dbReference type="PROSITE" id="PS50850">
    <property type="entry name" value="MFS"/>
    <property type="match status" value="1"/>
</dbReference>